<dbReference type="Gene3D" id="1.10.10.880">
    <property type="entry name" value="Anti sigma-E protein RseA, N-terminal domain"/>
    <property type="match status" value="1"/>
</dbReference>
<dbReference type="EMBL" id="CP013235">
    <property type="protein sequence ID" value="AMP09308.1"/>
    <property type="molecule type" value="Genomic_DNA"/>
</dbReference>
<dbReference type="AlphaFoldDB" id="A0A127QGW6"/>
<reference evidence="3 4" key="1">
    <citation type="submission" date="2015-11" db="EMBL/GenBank/DDBJ databases">
        <title>Exploring the genomic traits of fungus-feeding bacterial genus Collimonas.</title>
        <authorList>
            <person name="Song C."/>
            <person name="Schmidt R."/>
            <person name="de Jager V."/>
            <person name="Krzyzanowska D."/>
            <person name="Jongedijk E."/>
            <person name="Cankar K."/>
            <person name="Beekwilder J."/>
            <person name="van Veen A."/>
            <person name="de Boer W."/>
            <person name="van Veen J.A."/>
            <person name="Garbeva P."/>
        </authorList>
    </citation>
    <scope>NUCLEOTIDE SEQUENCE [LARGE SCALE GENOMIC DNA]</scope>
    <source>
        <strain evidence="3 4">Ter282</strain>
    </source>
</reference>
<evidence type="ECO:0000313" key="3">
    <source>
        <dbReference type="EMBL" id="AMP09308.1"/>
    </source>
</evidence>
<sequence>MTQEQISALADGELSNAYVDMALAALRQTEGRDTWDVYHQIGDILRSDDMALTMSSDFSARMAARLDAEPVYIAAPLAAAAAAAPQHESEQIAIGGGQPVRFGSTRTRRTIKRFALPGMAAAAVAAAAFIISPQIMVANSPSPAAVATPQLALASASDVHAAHAGEVLRDPRMDEYLLAHQRFSPSLYSAAQYARSATFAPDADK</sequence>
<feature type="domain" description="Anti sigma-E protein RseA N-terminal" evidence="2">
    <location>
        <begin position="1"/>
        <end position="87"/>
    </location>
</feature>
<evidence type="ECO:0000259" key="2">
    <source>
        <dbReference type="Pfam" id="PF03872"/>
    </source>
</evidence>
<keyword evidence="4" id="KW-1185">Reference proteome</keyword>
<feature type="transmembrane region" description="Helical" evidence="1">
    <location>
        <begin position="114"/>
        <end position="132"/>
    </location>
</feature>
<accession>A0A127QGW6</accession>
<dbReference type="PANTHER" id="PTHR38104">
    <property type="match status" value="1"/>
</dbReference>
<evidence type="ECO:0000313" key="4">
    <source>
        <dbReference type="Proteomes" id="UP000071778"/>
    </source>
</evidence>
<dbReference type="SUPFAM" id="SSF89069">
    <property type="entry name" value="N-terminal, cytoplasmic domain of anti-sigmaE factor RseA"/>
    <property type="match status" value="1"/>
</dbReference>
<dbReference type="InterPro" id="IPR052383">
    <property type="entry name" value="Anti-sigma-E_RseA-like"/>
</dbReference>
<evidence type="ECO:0000256" key="1">
    <source>
        <dbReference type="SAM" id="Phobius"/>
    </source>
</evidence>
<organism evidence="3 4">
    <name type="scientific">Collimonas arenae</name>
    <dbReference type="NCBI Taxonomy" id="279058"/>
    <lineage>
        <taxon>Bacteria</taxon>
        <taxon>Pseudomonadati</taxon>
        <taxon>Pseudomonadota</taxon>
        <taxon>Betaproteobacteria</taxon>
        <taxon>Burkholderiales</taxon>
        <taxon>Oxalobacteraceae</taxon>
        <taxon>Collimonas</taxon>
    </lineage>
</organism>
<gene>
    <name evidence="3" type="ORF">CAter282_1519</name>
</gene>
<keyword evidence="1" id="KW-0812">Transmembrane</keyword>
<protein>
    <submittedName>
        <fullName evidence="3">Anti sigma-E RseA, N-terminal domain protein</fullName>
    </submittedName>
</protein>
<dbReference type="InterPro" id="IPR005572">
    <property type="entry name" value="Anti-sigma_E_RseA_N"/>
</dbReference>
<dbReference type="CDD" id="cd16328">
    <property type="entry name" value="RseA_N"/>
    <property type="match status" value="1"/>
</dbReference>
<dbReference type="PATRIC" id="fig|279058.17.peg.1627"/>
<proteinExistence type="predicted"/>
<dbReference type="GO" id="GO:0016989">
    <property type="term" value="F:sigma factor antagonist activity"/>
    <property type="evidence" value="ECO:0007669"/>
    <property type="project" value="InterPro"/>
</dbReference>
<keyword evidence="1" id="KW-0472">Membrane</keyword>
<dbReference type="Pfam" id="PF03872">
    <property type="entry name" value="RseA_N"/>
    <property type="match status" value="1"/>
</dbReference>
<dbReference type="Proteomes" id="UP000071778">
    <property type="component" value="Chromosome"/>
</dbReference>
<dbReference type="PANTHER" id="PTHR38104:SF1">
    <property type="entry name" value="ANTI-SIGMA-E FACTOR RSEA"/>
    <property type="match status" value="1"/>
</dbReference>
<dbReference type="InterPro" id="IPR036147">
    <property type="entry name" value="Anti-sigma_E_RseA_N_sf"/>
</dbReference>
<name>A0A127QGW6_9BURK</name>
<keyword evidence="1" id="KW-1133">Transmembrane helix</keyword>